<proteinExistence type="predicted"/>
<evidence type="ECO:0000313" key="1">
    <source>
        <dbReference type="EMBL" id="KAJ1939228.1"/>
    </source>
</evidence>
<dbReference type="Proteomes" id="UP001150603">
    <property type="component" value="Unassembled WGS sequence"/>
</dbReference>
<keyword evidence="2" id="KW-1185">Reference proteome</keyword>
<protein>
    <submittedName>
        <fullName evidence="1">Golgi membrane exchange factor (Ric1p-Rgp1p) subunit</fullName>
    </submittedName>
</protein>
<organism evidence="1 2">
    <name type="scientific">Linderina macrospora</name>
    <dbReference type="NCBI Taxonomy" id="4868"/>
    <lineage>
        <taxon>Eukaryota</taxon>
        <taxon>Fungi</taxon>
        <taxon>Fungi incertae sedis</taxon>
        <taxon>Zoopagomycota</taxon>
        <taxon>Kickxellomycotina</taxon>
        <taxon>Kickxellomycetes</taxon>
        <taxon>Kickxellales</taxon>
        <taxon>Kickxellaceae</taxon>
        <taxon>Linderina</taxon>
    </lineage>
</organism>
<evidence type="ECO:0000313" key="2">
    <source>
        <dbReference type="Proteomes" id="UP001150603"/>
    </source>
</evidence>
<name>A0ACC1J6H6_9FUNG</name>
<sequence length="309" mass="32035">MPQGLGLDVWAGRGDGRPGAARSIDPRPPPAKSPILSRGPQHRTPEPNQFPRLSTSSVLSNPSGSLASWFSLGNRAAPQEAVRRPQAGAVNDSTASDAGSGGLLGSLWRNISGSNPPSRPATRAGSVAADEGMERLAIGFAEASGSLMLSSSYIKPDQMELLMQNSGTAIGANGAGSPTLVGGGMGGWGSGSTPTTPSAGKAIPLLISSPTVLFSELALGTGESQTFSLKIQLPSTLPPSFRGRSARVSYELVVVAKRSMLESSAYVVRIPFRVQAFVDANGKLAEFDLARPVRMAPDQSRVSHGHVRI</sequence>
<dbReference type="EMBL" id="JANBPW010002913">
    <property type="protein sequence ID" value="KAJ1939228.1"/>
    <property type="molecule type" value="Genomic_DNA"/>
</dbReference>
<gene>
    <name evidence="1" type="primary">RGP1</name>
    <name evidence="1" type="ORF">FBU59_004195</name>
</gene>
<comment type="caution">
    <text evidence="1">The sequence shown here is derived from an EMBL/GenBank/DDBJ whole genome shotgun (WGS) entry which is preliminary data.</text>
</comment>
<reference evidence="1" key="1">
    <citation type="submission" date="2022-07" db="EMBL/GenBank/DDBJ databases">
        <title>Phylogenomic reconstructions and comparative analyses of Kickxellomycotina fungi.</title>
        <authorList>
            <person name="Reynolds N.K."/>
            <person name="Stajich J.E."/>
            <person name="Barry K."/>
            <person name="Grigoriev I.V."/>
            <person name="Crous P."/>
            <person name="Smith M.E."/>
        </authorList>
    </citation>
    <scope>NUCLEOTIDE SEQUENCE</scope>
    <source>
        <strain evidence="1">NRRL 5244</strain>
    </source>
</reference>
<accession>A0ACC1J6H6</accession>